<dbReference type="Pfam" id="PF05545">
    <property type="entry name" value="FixQ"/>
    <property type="match status" value="1"/>
</dbReference>
<keyword evidence="1" id="KW-1133">Transmembrane helix</keyword>
<dbReference type="RefSeq" id="WP_305747602.1">
    <property type="nucleotide sequence ID" value="NZ_JAUZEE010000001.1"/>
</dbReference>
<keyword evidence="1" id="KW-0472">Membrane</keyword>
<dbReference type="EMBL" id="JAUZEE010000001">
    <property type="protein sequence ID" value="MDP4299029.1"/>
    <property type="molecule type" value="Genomic_DNA"/>
</dbReference>
<name>A0ABT9FXR5_LEPDI</name>
<organism evidence="2 3">
    <name type="scientific">Leptothrix discophora</name>
    <dbReference type="NCBI Taxonomy" id="89"/>
    <lineage>
        <taxon>Bacteria</taxon>
        <taxon>Pseudomonadati</taxon>
        <taxon>Pseudomonadota</taxon>
        <taxon>Betaproteobacteria</taxon>
        <taxon>Burkholderiales</taxon>
        <taxon>Sphaerotilaceae</taxon>
        <taxon>Leptothrix</taxon>
    </lineage>
</organism>
<dbReference type="Proteomes" id="UP001235760">
    <property type="component" value="Unassembled WGS sequence"/>
</dbReference>
<keyword evidence="3" id="KW-1185">Reference proteome</keyword>
<keyword evidence="1" id="KW-0812">Transmembrane</keyword>
<gene>
    <name evidence="2" type="ORF">Q8X39_00140</name>
</gene>
<protein>
    <submittedName>
        <fullName evidence="2">Cbb3-type cytochrome c oxidase subunit 3</fullName>
    </submittedName>
</protein>
<dbReference type="InterPro" id="IPR008621">
    <property type="entry name" value="Cbb3-typ_cyt_oxidase_comp"/>
</dbReference>
<dbReference type="CDD" id="cd01324">
    <property type="entry name" value="cbb3_Oxidase_CcoQ"/>
    <property type="match status" value="1"/>
</dbReference>
<sequence>MESDLNTLRSLVTLLSFAGFLAIVVWAYSRRNRSSFDEAAQLPFLDEPALQANKGATHE</sequence>
<proteinExistence type="predicted"/>
<evidence type="ECO:0000313" key="3">
    <source>
        <dbReference type="Proteomes" id="UP001235760"/>
    </source>
</evidence>
<comment type="caution">
    <text evidence="2">The sequence shown here is derived from an EMBL/GenBank/DDBJ whole genome shotgun (WGS) entry which is preliminary data.</text>
</comment>
<feature type="transmembrane region" description="Helical" evidence="1">
    <location>
        <begin position="6"/>
        <end position="28"/>
    </location>
</feature>
<accession>A0ABT9FXR5</accession>
<evidence type="ECO:0000256" key="1">
    <source>
        <dbReference type="SAM" id="Phobius"/>
    </source>
</evidence>
<reference evidence="2 3" key="1">
    <citation type="submission" date="2023-08" db="EMBL/GenBank/DDBJ databases">
        <authorList>
            <person name="Roldan D.M."/>
            <person name="Menes R.J."/>
        </authorList>
    </citation>
    <scope>NUCLEOTIDE SEQUENCE [LARGE SCALE GENOMIC DNA]</scope>
    <source>
        <strain evidence="2 3">CCM 2812</strain>
    </source>
</reference>
<evidence type="ECO:0000313" key="2">
    <source>
        <dbReference type="EMBL" id="MDP4299029.1"/>
    </source>
</evidence>